<dbReference type="GO" id="GO:0003677">
    <property type="term" value="F:DNA binding"/>
    <property type="evidence" value="ECO:0007669"/>
    <property type="project" value="InterPro"/>
</dbReference>
<feature type="region of interest" description="Disordered" evidence="1">
    <location>
        <begin position="56"/>
        <end position="90"/>
    </location>
</feature>
<sequence length="90" mass="9524">MSKPFTPDTLAERWECSPRHIRDMINRGQLPAFRLGKLVRISAESVQRIEECGLSNIGDTGAQLGSKKVGPSAGPSGSPAPKVVSAPNAP</sequence>
<feature type="domain" description="Helix-turn-helix" evidence="2">
    <location>
        <begin position="6"/>
        <end position="48"/>
    </location>
</feature>
<gene>
    <name evidence="3" type="ORF">C0V82_16345</name>
</gene>
<reference evidence="3 4" key="1">
    <citation type="submission" date="2017-12" db="EMBL/GenBank/DDBJ databases">
        <title>Genomes of bacteria within cyanobacterial aggregates.</title>
        <authorList>
            <person name="Cai H."/>
        </authorList>
    </citation>
    <scope>NUCLEOTIDE SEQUENCE [LARGE SCALE GENOMIC DNA]</scope>
    <source>
        <strain evidence="3 4">TH16</strain>
    </source>
</reference>
<dbReference type="SUPFAM" id="SSF46955">
    <property type="entry name" value="Putative DNA-binding domain"/>
    <property type="match status" value="1"/>
</dbReference>
<dbReference type="OrthoDB" id="7872598at2"/>
<feature type="compositionally biased region" description="Low complexity" evidence="1">
    <location>
        <begin position="65"/>
        <end position="83"/>
    </location>
</feature>
<dbReference type="EMBL" id="CP025612">
    <property type="protein sequence ID" value="AUN31998.1"/>
    <property type="molecule type" value="Genomic_DNA"/>
</dbReference>
<evidence type="ECO:0000313" key="4">
    <source>
        <dbReference type="Proteomes" id="UP000234752"/>
    </source>
</evidence>
<evidence type="ECO:0000313" key="3">
    <source>
        <dbReference type="EMBL" id="AUN31998.1"/>
    </source>
</evidence>
<dbReference type="InterPro" id="IPR010093">
    <property type="entry name" value="SinI_DNA-bd"/>
</dbReference>
<accession>A0A2K9NFZ4</accession>
<protein>
    <recommendedName>
        <fullName evidence="2">Helix-turn-helix domain-containing protein</fullName>
    </recommendedName>
</protein>
<dbReference type="Pfam" id="PF12728">
    <property type="entry name" value="HTH_17"/>
    <property type="match status" value="1"/>
</dbReference>
<dbReference type="KEGG" id="ncb:C0V82_16345"/>
<name>A0A2K9NFZ4_9PROT</name>
<dbReference type="NCBIfam" id="TIGR01764">
    <property type="entry name" value="excise"/>
    <property type="match status" value="1"/>
</dbReference>
<dbReference type="InterPro" id="IPR009061">
    <property type="entry name" value="DNA-bd_dom_put_sf"/>
</dbReference>
<proteinExistence type="predicted"/>
<dbReference type="InterPro" id="IPR041657">
    <property type="entry name" value="HTH_17"/>
</dbReference>
<keyword evidence="4" id="KW-1185">Reference proteome</keyword>
<evidence type="ECO:0000259" key="2">
    <source>
        <dbReference type="Pfam" id="PF12728"/>
    </source>
</evidence>
<dbReference type="Proteomes" id="UP000234752">
    <property type="component" value="Chromosome eg_2"/>
</dbReference>
<organism evidence="3 4">
    <name type="scientific">Niveispirillum cyanobacteriorum</name>
    <dbReference type="NCBI Taxonomy" id="1612173"/>
    <lineage>
        <taxon>Bacteria</taxon>
        <taxon>Pseudomonadati</taxon>
        <taxon>Pseudomonadota</taxon>
        <taxon>Alphaproteobacteria</taxon>
        <taxon>Rhodospirillales</taxon>
        <taxon>Azospirillaceae</taxon>
        <taxon>Niveispirillum</taxon>
    </lineage>
</organism>
<evidence type="ECO:0000256" key="1">
    <source>
        <dbReference type="SAM" id="MobiDB-lite"/>
    </source>
</evidence>
<dbReference type="AlphaFoldDB" id="A0A2K9NFZ4"/>